<accession>A0A0R3QHQ1</accession>
<sequence>LCYDWSGDWYCSLTAPTRHLTPFRSEQYRNFLNCTKLPLKLPIQLSYLFSKIIRPILRFTRTVHWGI</sequence>
<name>A0A0R3QHQ1_9BILA</name>
<protein>
    <submittedName>
        <fullName evidence="1">Ovule protein</fullName>
    </submittedName>
</protein>
<proteinExistence type="predicted"/>
<dbReference type="AlphaFoldDB" id="A0A0R3QHQ1"/>
<evidence type="ECO:0000313" key="1">
    <source>
        <dbReference type="WBParaSite" id="BTMF_0000591901-mRNA-1"/>
    </source>
</evidence>
<reference evidence="1" key="1">
    <citation type="submission" date="2017-02" db="UniProtKB">
        <authorList>
            <consortium name="WormBaseParasite"/>
        </authorList>
    </citation>
    <scope>IDENTIFICATION</scope>
</reference>
<organism evidence="1">
    <name type="scientific">Brugia timori</name>
    <dbReference type="NCBI Taxonomy" id="42155"/>
    <lineage>
        <taxon>Eukaryota</taxon>
        <taxon>Metazoa</taxon>
        <taxon>Ecdysozoa</taxon>
        <taxon>Nematoda</taxon>
        <taxon>Chromadorea</taxon>
        <taxon>Rhabditida</taxon>
        <taxon>Spirurina</taxon>
        <taxon>Spiruromorpha</taxon>
        <taxon>Filarioidea</taxon>
        <taxon>Onchocercidae</taxon>
        <taxon>Brugia</taxon>
    </lineage>
</organism>
<dbReference type="WBParaSite" id="BTMF_0000591901-mRNA-1">
    <property type="protein sequence ID" value="BTMF_0000591901-mRNA-1"/>
    <property type="gene ID" value="BTMF_0000591901"/>
</dbReference>